<dbReference type="InterPro" id="IPR043502">
    <property type="entry name" value="DNA/RNA_pol_sf"/>
</dbReference>
<sequence length="262" mass="28974">MVIKLVYVDDLLITGSNPQLVNDAKKTLQIQFKVKYLGELRYFLGIEVLRPQKGILLNQRKYALELISGVGLSGSKPVSTPLELNQKLTTLEYDARVGKLGDQELGDITAYQKLIGKLLYLTITLPDISFAVQTLSQFMQSPKQSHMDAALRVVKFIKGAPGLGVLLHAKPIDSLTAYYDADWAACLNTRRSVTGYIVKLGSSLISWKSKKQQTISMSSTEAEYRSMAAMAAEVTWLSGLLDELGISISKHVQLFCDNKEAI</sequence>
<protein>
    <submittedName>
        <fullName evidence="2">Uncharacterized mitochondrial protein AtMg00810-like</fullName>
    </submittedName>
</protein>
<dbReference type="PANTHER" id="PTHR11439:SF511">
    <property type="match status" value="1"/>
</dbReference>
<feature type="domain" description="Reverse transcriptase Ty1/copia-type" evidence="1">
    <location>
        <begin position="5"/>
        <end position="83"/>
    </location>
</feature>
<organism evidence="2">
    <name type="scientific">Nicotiana tabacum</name>
    <name type="common">Common tobacco</name>
    <dbReference type="NCBI Taxonomy" id="4097"/>
    <lineage>
        <taxon>Eukaryota</taxon>
        <taxon>Viridiplantae</taxon>
        <taxon>Streptophyta</taxon>
        <taxon>Embryophyta</taxon>
        <taxon>Tracheophyta</taxon>
        <taxon>Spermatophyta</taxon>
        <taxon>Magnoliopsida</taxon>
        <taxon>eudicotyledons</taxon>
        <taxon>Gunneridae</taxon>
        <taxon>Pentapetalae</taxon>
        <taxon>asterids</taxon>
        <taxon>lamiids</taxon>
        <taxon>Solanales</taxon>
        <taxon>Solanaceae</taxon>
        <taxon>Nicotianoideae</taxon>
        <taxon>Nicotianeae</taxon>
        <taxon>Nicotiana</taxon>
    </lineage>
</organism>
<dbReference type="AlphaFoldDB" id="A0A1S4BTI3"/>
<dbReference type="OMA" id="PKNTRGQ"/>
<proteinExistence type="predicted"/>
<reference evidence="2" key="1">
    <citation type="submission" date="2025-08" db="UniProtKB">
        <authorList>
            <consortium name="RefSeq"/>
        </authorList>
    </citation>
    <scope>IDENTIFICATION</scope>
</reference>
<dbReference type="SUPFAM" id="SSF56672">
    <property type="entry name" value="DNA/RNA polymerases"/>
    <property type="match status" value="1"/>
</dbReference>
<name>A0A1S4BTI3_TOBAC</name>
<accession>A0A1S4BTI3</accession>
<dbReference type="PaxDb" id="4097-A0A1S4BTI3"/>
<dbReference type="OrthoDB" id="1688190at2759"/>
<dbReference type="Pfam" id="PF07727">
    <property type="entry name" value="RVT_2"/>
    <property type="match status" value="1"/>
</dbReference>
<evidence type="ECO:0000313" key="2">
    <source>
        <dbReference type="RefSeq" id="XP_016492187.1"/>
    </source>
</evidence>
<dbReference type="InterPro" id="IPR013103">
    <property type="entry name" value="RVT_2"/>
</dbReference>
<dbReference type="CDD" id="cd09272">
    <property type="entry name" value="RNase_HI_RT_Ty1"/>
    <property type="match status" value="1"/>
</dbReference>
<dbReference type="STRING" id="4097.A0A1S4BTI3"/>
<dbReference type="KEGG" id="nta:107811713"/>
<dbReference type="PANTHER" id="PTHR11439">
    <property type="entry name" value="GAG-POL-RELATED RETROTRANSPOSON"/>
    <property type="match status" value="1"/>
</dbReference>
<gene>
    <name evidence="2" type="primary">LOC107811713</name>
</gene>
<evidence type="ECO:0000259" key="1">
    <source>
        <dbReference type="Pfam" id="PF07727"/>
    </source>
</evidence>
<dbReference type="RefSeq" id="XP_016492187.1">
    <property type="nucleotide sequence ID" value="XM_016636701.1"/>
</dbReference>